<proteinExistence type="predicted"/>
<organism evidence="2 3">
    <name type="scientific">Syphacia muris</name>
    <dbReference type="NCBI Taxonomy" id="451379"/>
    <lineage>
        <taxon>Eukaryota</taxon>
        <taxon>Metazoa</taxon>
        <taxon>Ecdysozoa</taxon>
        <taxon>Nematoda</taxon>
        <taxon>Chromadorea</taxon>
        <taxon>Rhabditida</taxon>
        <taxon>Spirurina</taxon>
        <taxon>Oxyuridomorpha</taxon>
        <taxon>Oxyuroidea</taxon>
        <taxon>Oxyuridae</taxon>
        <taxon>Syphacia</taxon>
    </lineage>
</organism>
<dbReference type="Proteomes" id="UP000046393">
    <property type="component" value="Unplaced"/>
</dbReference>
<feature type="region of interest" description="Disordered" evidence="1">
    <location>
        <begin position="41"/>
        <end position="76"/>
    </location>
</feature>
<evidence type="ECO:0000256" key="1">
    <source>
        <dbReference type="SAM" id="MobiDB-lite"/>
    </source>
</evidence>
<sequence>MNRKKLLSSQLAPSPSVLLFSALLPLTVQLSFAKWNPEKFTRPSLSSTSVASSPSSSFSVLLPSSSSSSKSLSSTTLQQLQYGYPSIRLEEKWSKAGNEKQTMGFFTFLIYLKKATVHAALSLFAFASDASYNVICGYII</sequence>
<evidence type="ECO:0000313" key="2">
    <source>
        <dbReference type="Proteomes" id="UP000046393"/>
    </source>
</evidence>
<evidence type="ECO:0000313" key="3">
    <source>
        <dbReference type="WBParaSite" id="SMUV_0000090901-mRNA-1"/>
    </source>
</evidence>
<accession>A0A0N5A9V2</accession>
<protein>
    <submittedName>
        <fullName evidence="3">Transmembrane protein</fullName>
    </submittedName>
</protein>
<dbReference type="AlphaFoldDB" id="A0A0N5A9V2"/>
<keyword evidence="2" id="KW-1185">Reference proteome</keyword>
<feature type="compositionally biased region" description="Low complexity" evidence="1">
    <location>
        <begin position="43"/>
        <end position="76"/>
    </location>
</feature>
<name>A0A0N5A9V2_9BILA</name>
<reference evidence="3" key="1">
    <citation type="submission" date="2017-02" db="UniProtKB">
        <authorList>
            <consortium name="WormBaseParasite"/>
        </authorList>
    </citation>
    <scope>IDENTIFICATION</scope>
</reference>
<dbReference type="WBParaSite" id="SMUV_0000090901-mRNA-1">
    <property type="protein sequence ID" value="SMUV_0000090901-mRNA-1"/>
    <property type="gene ID" value="SMUV_0000090901"/>
</dbReference>